<name>A0A4Q2DGG0_9AGAR</name>
<keyword evidence="4" id="KW-1185">Reference proteome</keyword>
<evidence type="ECO:0000313" key="4">
    <source>
        <dbReference type="Proteomes" id="UP000290288"/>
    </source>
</evidence>
<dbReference type="PANTHER" id="PTHR10039:SF14">
    <property type="entry name" value="NACHT DOMAIN-CONTAINING PROTEIN"/>
    <property type="match status" value="1"/>
</dbReference>
<feature type="domain" description="Nephrocystin 3-like N-terminal" evidence="2">
    <location>
        <begin position="127"/>
        <end position="288"/>
    </location>
</feature>
<dbReference type="SUPFAM" id="SSF52540">
    <property type="entry name" value="P-loop containing nucleoside triphosphate hydrolases"/>
    <property type="match status" value="1"/>
</dbReference>
<dbReference type="STRING" id="2316362.A0A4Q2DGG0"/>
<evidence type="ECO:0000313" key="3">
    <source>
        <dbReference type="EMBL" id="RXW18222.1"/>
    </source>
</evidence>
<accession>A0A4Q2DGG0</accession>
<gene>
    <name evidence="3" type="ORF">EST38_g7631</name>
</gene>
<dbReference type="AlphaFoldDB" id="A0A4Q2DGG0"/>
<dbReference type="Proteomes" id="UP000290288">
    <property type="component" value="Unassembled WGS sequence"/>
</dbReference>
<dbReference type="Gene3D" id="3.40.50.300">
    <property type="entry name" value="P-loop containing nucleotide triphosphate hydrolases"/>
    <property type="match status" value="1"/>
</dbReference>
<dbReference type="InterPro" id="IPR027417">
    <property type="entry name" value="P-loop_NTPase"/>
</dbReference>
<dbReference type="OrthoDB" id="2928561at2759"/>
<proteinExistence type="predicted"/>
<dbReference type="EMBL" id="SDEE01000281">
    <property type="protein sequence ID" value="RXW18222.1"/>
    <property type="molecule type" value="Genomic_DNA"/>
</dbReference>
<sequence>MDLPRFTNFSNAHHFRIDNQNNTFIAGNQYQVLNVGEDLIRLLNPLLDASHTRNRRRSPPDSECFPGTRKRVIEEITKWADAANSGRPNGAGDEEASSDCSMDSTSFVGFDDSEWEVSSDNSSMVICHQATHIYWLHGFAGCGKSAVSLEVAKIYAGSGRLLASYFFFRGAGERSTMNRFATTLTSQLVTAIPATASFIEAAVRAQPGLLTGDAPLAAQLDLLILSPFQAVVDSGVLDETLAKGPFLMVIDGLDECEDKRGVEELIDCVLEFFEERPTIPLRVFIASRVEQHIRERLEVDGVRLGNLDSFSPRKDIEKFLQASFQAAAKRDRVIRAYVRVHGEWPAKPDMVKLIKYISKSFVLASTIFRFVVQPPIEGDYTTPMERLPMTLEMNGLDALYAQTLARSQHLPNFREIVSTIALLRYPLPIAAIADLLGIEVFKVVRVLLNLQAIVHVPGNDDEGDVTLCHTSLRDFLTTESRSGPFFVSPSLHLHLSYYCSSYALKMSSTRANTYCQVYFDRHWKAFTQSTGARNFINEIEEFNARHPPLVNQLSFHAFLCSMFFYSILTVEAPHPDTTELLYLLTECTKQLALAVESPDRRIRLWLEMELPFGLPDRFERVVHFTQDIYEALRPALRSASTAIHAKFPEMLERQPTSTGTEVNHISHEFTLSGLEIFNALQWIIARAQFKWEEAKISPRPPLKLTFDLRSHFRLSFDGMQ</sequence>
<comment type="caution">
    <text evidence="3">The sequence shown here is derived from an EMBL/GenBank/DDBJ whole genome shotgun (WGS) entry which is preliminary data.</text>
</comment>
<dbReference type="Pfam" id="PF24883">
    <property type="entry name" value="NPHP3_N"/>
    <property type="match status" value="1"/>
</dbReference>
<evidence type="ECO:0000256" key="1">
    <source>
        <dbReference type="ARBA" id="ARBA00022737"/>
    </source>
</evidence>
<organism evidence="3 4">
    <name type="scientific">Candolleomyces aberdarensis</name>
    <dbReference type="NCBI Taxonomy" id="2316362"/>
    <lineage>
        <taxon>Eukaryota</taxon>
        <taxon>Fungi</taxon>
        <taxon>Dikarya</taxon>
        <taxon>Basidiomycota</taxon>
        <taxon>Agaricomycotina</taxon>
        <taxon>Agaricomycetes</taxon>
        <taxon>Agaricomycetidae</taxon>
        <taxon>Agaricales</taxon>
        <taxon>Agaricineae</taxon>
        <taxon>Psathyrellaceae</taxon>
        <taxon>Candolleomyces</taxon>
    </lineage>
</organism>
<protein>
    <recommendedName>
        <fullName evidence="2">Nephrocystin 3-like N-terminal domain-containing protein</fullName>
    </recommendedName>
</protein>
<dbReference type="InterPro" id="IPR056884">
    <property type="entry name" value="NPHP3-like_N"/>
</dbReference>
<evidence type="ECO:0000259" key="2">
    <source>
        <dbReference type="Pfam" id="PF24883"/>
    </source>
</evidence>
<keyword evidence="1" id="KW-0677">Repeat</keyword>
<dbReference type="PANTHER" id="PTHR10039">
    <property type="entry name" value="AMELOGENIN"/>
    <property type="match status" value="1"/>
</dbReference>
<reference evidence="3 4" key="1">
    <citation type="submission" date="2019-01" db="EMBL/GenBank/DDBJ databases">
        <title>Draft genome sequence of Psathyrella aberdarensis IHI B618.</title>
        <authorList>
            <person name="Buettner E."/>
            <person name="Kellner H."/>
        </authorList>
    </citation>
    <scope>NUCLEOTIDE SEQUENCE [LARGE SCALE GENOMIC DNA]</scope>
    <source>
        <strain evidence="3 4">IHI B618</strain>
    </source>
</reference>